<organism evidence="1 2">
    <name type="scientific">Sulfurimonas aquatica</name>
    <dbReference type="NCBI Taxonomy" id="2672570"/>
    <lineage>
        <taxon>Bacteria</taxon>
        <taxon>Pseudomonadati</taxon>
        <taxon>Campylobacterota</taxon>
        <taxon>Epsilonproteobacteria</taxon>
        <taxon>Campylobacterales</taxon>
        <taxon>Sulfurimonadaceae</taxon>
        <taxon>Sulfurimonas</taxon>
    </lineage>
</organism>
<dbReference type="Proteomes" id="UP000671852">
    <property type="component" value="Chromosome"/>
</dbReference>
<accession>A0A975B100</accession>
<evidence type="ECO:0000313" key="2">
    <source>
        <dbReference type="Proteomes" id="UP000671852"/>
    </source>
</evidence>
<reference evidence="1" key="2">
    <citation type="submission" date="2021-04" db="EMBL/GenBank/DDBJ databases">
        <title>Isolation and characterization of a novel species of the genus Sulfurimonas.</title>
        <authorList>
            <person name="Fukui M."/>
        </authorList>
    </citation>
    <scope>NUCLEOTIDE SEQUENCE</scope>
    <source>
        <strain evidence="1">H1576</strain>
    </source>
</reference>
<dbReference type="InterPro" id="IPR019882">
    <property type="entry name" value="CHP03643"/>
</dbReference>
<protein>
    <submittedName>
        <fullName evidence="1">TIGR03643 family protein</fullName>
    </submittedName>
</protein>
<name>A0A975B100_9BACT</name>
<dbReference type="EMBL" id="CP046072">
    <property type="protein sequence ID" value="QSZ42148.1"/>
    <property type="molecule type" value="Genomic_DNA"/>
</dbReference>
<dbReference type="AlphaFoldDB" id="A0A975B100"/>
<evidence type="ECO:0000313" key="1">
    <source>
        <dbReference type="EMBL" id="QSZ42148.1"/>
    </source>
</evidence>
<dbReference type="RefSeq" id="WP_207560963.1">
    <property type="nucleotide sequence ID" value="NZ_CP046072.1"/>
</dbReference>
<gene>
    <name evidence="1" type="ORF">GJV85_08495</name>
</gene>
<proteinExistence type="predicted"/>
<reference evidence="1" key="1">
    <citation type="submission" date="2019-11" db="EMBL/GenBank/DDBJ databases">
        <authorList>
            <person name="Kojima H."/>
        </authorList>
    </citation>
    <scope>NUCLEOTIDE SEQUENCE</scope>
    <source>
        <strain evidence="1">H1576</strain>
    </source>
</reference>
<sequence length="109" mass="13348">MIFIPYKEQEFYRSLLTNNKLPVIYREPLDKVAMHESDLNRLIEMAWQDRVPFEIIQKQYGLSENQLKKKMRSLISHKAYKRWRKRVQGRATKHTSKLYHKPDRFQGPW</sequence>
<dbReference type="KEGG" id="saqt:GJV85_08495"/>
<dbReference type="NCBIfam" id="TIGR03643">
    <property type="entry name" value="TIGR03643 family protein"/>
    <property type="match status" value="1"/>
</dbReference>
<dbReference type="Pfam" id="PF10985">
    <property type="entry name" value="DUF2805"/>
    <property type="match status" value="1"/>
</dbReference>
<keyword evidence="2" id="KW-1185">Reference proteome</keyword>